<dbReference type="AlphaFoldDB" id="X7Z517"/>
<sequence>MQHHGGVLAVGRRVASASQPVSTRRINASIVLGSGGQFSDPRSPWSCFHSAISASR</sequence>
<reference evidence="1" key="1">
    <citation type="submission" date="2014-01" db="EMBL/GenBank/DDBJ databases">
        <authorList>
            <person name="Brown-Elliot B."/>
            <person name="Wallace R."/>
            <person name="Lenaerts A."/>
            <person name="Ordway D."/>
            <person name="DeGroote M.A."/>
            <person name="Parker T."/>
            <person name="Sizemore C."/>
            <person name="Tallon L.J."/>
            <person name="Sadzewicz L.K."/>
            <person name="Sengamalay N."/>
            <person name="Fraser C.M."/>
            <person name="Hine E."/>
            <person name="Shefchek K.A."/>
            <person name="Das S.P."/>
            <person name="Tettelin H."/>
        </authorList>
    </citation>
    <scope>NUCLEOTIDE SEQUENCE [LARGE SCALE GENOMIC DNA]</scope>
    <source>
        <strain evidence="1">4042</strain>
    </source>
</reference>
<evidence type="ECO:0000313" key="1">
    <source>
        <dbReference type="EMBL" id="EUA13853.1"/>
    </source>
</evidence>
<accession>X7Z517</accession>
<name>X7Z517_MYCXE</name>
<dbReference type="EMBL" id="JAOB01000081">
    <property type="protein sequence ID" value="EUA13853.1"/>
    <property type="molecule type" value="Genomic_DNA"/>
</dbReference>
<organism evidence="1">
    <name type="scientific">Mycobacterium xenopi 4042</name>
    <dbReference type="NCBI Taxonomy" id="1299334"/>
    <lineage>
        <taxon>Bacteria</taxon>
        <taxon>Bacillati</taxon>
        <taxon>Actinomycetota</taxon>
        <taxon>Actinomycetes</taxon>
        <taxon>Mycobacteriales</taxon>
        <taxon>Mycobacteriaceae</taxon>
        <taxon>Mycobacterium</taxon>
    </lineage>
</organism>
<gene>
    <name evidence="1" type="ORF">I553_6972</name>
</gene>
<comment type="caution">
    <text evidence="1">The sequence shown here is derived from an EMBL/GenBank/DDBJ whole genome shotgun (WGS) entry which is preliminary data.</text>
</comment>
<protein>
    <submittedName>
        <fullName evidence="1">Uncharacterized protein</fullName>
    </submittedName>
</protein>
<proteinExistence type="predicted"/>